<comment type="similarity">
    <text evidence="4">Belongs to the oxidoreductase MdaB family.</text>
</comment>
<dbReference type="InterPro" id="IPR029039">
    <property type="entry name" value="Flavoprotein-like_sf"/>
</dbReference>
<reference evidence="6" key="1">
    <citation type="journal article" date="2021" name="Proc. Natl. Acad. Sci. U.S.A.">
        <title>Global biogeography of chemosynthetic symbionts reveals both localized and globally distributed symbiont groups. .</title>
        <authorList>
            <person name="Osvatic J.T."/>
            <person name="Wilkins L.G.E."/>
            <person name="Leibrecht L."/>
            <person name="Leray M."/>
            <person name="Zauner S."/>
            <person name="Polzin J."/>
            <person name="Camacho Y."/>
            <person name="Gros O."/>
            <person name="van Gils J.A."/>
            <person name="Eisen J.A."/>
            <person name="Petersen J.M."/>
            <person name="Yuen B."/>
        </authorList>
    </citation>
    <scope>NUCLEOTIDE SEQUENCE</scope>
    <source>
        <strain evidence="6">MAGclacostrist064TRANS</strain>
    </source>
</reference>
<name>A0A9E4KIM9_9GAMM</name>
<keyword evidence="3" id="KW-0274">FAD</keyword>
<dbReference type="SUPFAM" id="SSF52218">
    <property type="entry name" value="Flavoproteins"/>
    <property type="match status" value="1"/>
</dbReference>
<keyword evidence="2" id="KW-0285">Flavoprotein</keyword>
<dbReference type="PANTHER" id="PTHR46305:SF3">
    <property type="entry name" value="NADPH:QUINONE OXIDOREDUCTASE MDAB"/>
    <property type="match status" value="1"/>
</dbReference>
<evidence type="ECO:0000313" key="6">
    <source>
        <dbReference type="EMBL" id="MCG7947793.1"/>
    </source>
</evidence>
<gene>
    <name evidence="6" type="ORF">JAZ07_15735</name>
</gene>
<dbReference type="AlphaFoldDB" id="A0A9E4KIM9"/>
<sequence>MKNILIINAHEPYPVSPGKLNNTLVERATRQLTDKGYEVRTTSMKEAYEVESEVEKHLWADAIILQTPVNWMGVPWRFKQYMDRVYSAGMDGSLCNGDGRSRKDTTKQYGSGGTLQGKRYLLSLTFNAPKEAFDDQDQYLFQGRSVDDLFFPMHMNFRFFGMEAMQTFVCHDVMKNPDIENDLKRFDAHLNQHFQETDHAISGSM</sequence>
<dbReference type="InterPro" id="IPR052397">
    <property type="entry name" value="NADPH-QR_MdaB"/>
</dbReference>
<organism evidence="6 7">
    <name type="scientific">Candidatus Thiodiazotropha taylori</name>
    <dbReference type="NCBI Taxonomy" id="2792791"/>
    <lineage>
        <taxon>Bacteria</taxon>
        <taxon>Pseudomonadati</taxon>
        <taxon>Pseudomonadota</taxon>
        <taxon>Gammaproteobacteria</taxon>
        <taxon>Chromatiales</taxon>
        <taxon>Sedimenticolaceae</taxon>
        <taxon>Candidatus Thiodiazotropha</taxon>
    </lineage>
</organism>
<evidence type="ECO:0000259" key="5">
    <source>
        <dbReference type="Pfam" id="PF02525"/>
    </source>
</evidence>
<dbReference type="InterPro" id="IPR003680">
    <property type="entry name" value="Flavodoxin_fold"/>
</dbReference>
<evidence type="ECO:0000256" key="4">
    <source>
        <dbReference type="ARBA" id="ARBA00037981"/>
    </source>
</evidence>
<dbReference type="Gene3D" id="3.40.50.360">
    <property type="match status" value="1"/>
</dbReference>
<protein>
    <submittedName>
        <fullName evidence="6">NAD(P)H-dependent oxidoreductase</fullName>
    </submittedName>
</protein>
<dbReference type="Pfam" id="PF02525">
    <property type="entry name" value="Flavodoxin_2"/>
    <property type="match status" value="1"/>
</dbReference>
<dbReference type="Proteomes" id="UP000886667">
    <property type="component" value="Unassembled WGS sequence"/>
</dbReference>
<comment type="cofactor">
    <cofactor evidence="1">
        <name>FAD</name>
        <dbReference type="ChEBI" id="CHEBI:57692"/>
    </cofactor>
</comment>
<evidence type="ECO:0000256" key="1">
    <source>
        <dbReference type="ARBA" id="ARBA00001974"/>
    </source>
</evidence>
<evidence type="ECO:0000256" key="3">
    <source>
        <dbReference type="ARBA" id="ARBA00022827"/>
    </source>
</evidence>
<evidence type="ECO:0000313" key="7">
    <source>
        <dbReference type="Proteomes" id="UP000886667"/>
    </source>
</evidence>
<dbReference type="PANTHER" id="PTHR46305">
    <property type="match status" value="1"/>
</dbReference>
<accession>A0A9E4KIM9</accession>
<evidence type="ECO:0000256" key="2">
    <source>
        <dbReference type="ARBA" id="ARBA00022630"/>
    </source>
</evidence>
<proteinExistence type="inferred from homology"/>
<dbReference type="EMBL" id="JAEPCM010000563">
    <property type="protein sequence ID" value="MCG7947793.1"/>
    <property type="molecule type" value="Genomic_DNA"/>
</dbReference>
<comment type="caution">
    <text evidence="6">The sequence shown here is derived from an EMBL/GenBank/DDBJ whole genome shotgun (WGS) entry which is preliminary data.</text>
</comment>
<feature type="domain" description="Flavodoxin-like fold" evidence="5">
    <location>
        <begin position="2"/>
        <end position="190"/>
    </location>
</feature>